<dbReference type="EMBL" id="CP003368">
    <property type="protein sequence ID" value="AGB27599.1"/>
    <property type="molecule type" value="Genomic_DNA"/>
</dbReference>
<protein>
    <submittedName>
        <fullName evidence="1">Uncharacterized protein</fullName>
    </submittedName>
</protein>
<dbReference type="KEGG" id="pdt:Prede_0216"/>
<accession>L0J8L4</accession>
<dbReference type="PATRIC" id="fig|908937.9.peg.221"/>
<gene>
    <name evidence="1" type="ordered locus">Prede_0216</name>
</gene>
<name>L0J8L4_PREDD</name>
<dbReference type="Proteomes" id="UP000010862">
    <property type="component" value="Chromosome 1"/>
</dbReference>
<dbReference type="HOGENOM" id="CLU_1546237_0_0_10"/>
<evidence type="ECO:0000313" key="2">
    <source>
        <dbReference type="Proteomes" id="UP000010862"/>
    </source>
</evidence>
<keyword evidence="2" id="KW-1185">Reference proteome</keyword>
<proteinExistence type="predicted"/>
<organism evidence="1 2">
    <name type="scientific">Prevotella dentalis (strain ATCC 49559 / DSM 3688 / JCM 13448 / NCTC 12043 / ES 2772)</name>
    <name type="common">Mitsuokella dentalis</name>
    <dbReference type="NCBI Taxonomy" id="908937"/>
    <lineage>
        <taxon>Bacteria</taxon>
        <taxon>Pseudomonadati</taxon>
        <taxon>Bacteroidota</taxon>
        <taxon>Bacteroidia</taxon>
        <taxon>Bacteroidales</taxon>
        <taxon>Prevotellaceae</taxon>
        <taxon>Prevotella</taxon>
    </lineage>
</organism>
<reference evidence="2" key="1">
    <citation type="submission" date="2012-02" db="EMBL/GenBank/DDBJ databases">
        <title>Complete sequence of chromosome 1 of Prevotella dentalis DSM 3688.</title>
        <authorList>
            <person name="Lucas S."/>
            <person name="Copeland A."/>
            <person name="Lapidus A."/>
            <person name="Glavina del Rio T."/>
            <person name="Dalin E."/>
            <person name="Tice H."/>
            <person name="Bruce D."/>
            <person name="Goodwin L."/>
            <person name="Pitluck S."/>
            <person name="Peters L."/>
            <person name="Mikhailova N."/>
            <person name="Chertkov O."/>
            <person name="Kyrpides N."/>
            <person name="Mavromatis K."/>
            <person name="Ivanova N."/>
            <person name="Brettin T."/>
            <person name="Detter J.C."/>
            <person name="Han C."/>
            <person name="Larimer F."/>
            <person name="Land M."/>
            <person name="Hauser L."/>
            <person name="Markowitz V."/>
            <person name="Cheng J.-F."/>
            <person name="Hugenholtz P."/>
            <person name="Woyke T."/>
            <person name="Wu D."/>
            <person name="Gronow S."/>
            <person name="Wellnitz S."/>
            <person name="Brambilla E."/>
            <person name="Klenk H.-P."/>
            <person name="Eisen J.A."/>
        </authorList>
    </citation>
    <scope>NUCLEOTIDE SEQUENCE [LARGE SCALE GENOMIC DNA]</scope>
    <source>
        <strain evidence="2">ATCC 49559 / DSM 3688 / JCM 13448 / NCTC 12043 / ES 2772</strain>
    </source>
</reference>
<evidence type="ECO:0000313" key="1">
    <source>
        <dbReference type="EMBL" id="AGB27599.1"/>
    </source>
</evidence>
<sequence>MLSSICPTCPLLCPRKPLTILLAFSGAHESLPTIPLAFSGAHESLPTILLAFSGAHEGFPTIPLAFSGAHEGLPDIPLAFSGAHEGFPDIPLAFSGAHEGFPDIPLAFSGPHKGLPASSYTVLRNRTHASGIDTANIAKNVCFSPHAERKIGFSGRFLMNHGRVPWPMPVPTP</sequence>
<dbReference type="AlphaFoldDB" id="L0J8L4"/>